<evidence type="ECO:0000256" key="1">
    <source>
        <dbReference type="SAM" id="MobiDB-lite"/>
    </source>
</evidence>
<feature type="compositionally biased region" description="Polar residues" evidence="1">
    <location>
        <begin position="38"/>
        <end position="50"/>
    </location>
</feature>
<protein>
    <submittedName>
        <fullName evidence="2">Uncharacterized protein</fullName>
    </submittedName>
</protein>
<evidence type="ECO:0000313" key="2">
    <source>
        <dbReference type="EMBL" id="CAK0874270.1"/>
    </source>
</evidence>
<name>A0ABN9VLR3_9DINO</name>
<organism evidence="2 3">
    <name type="scientific">Prorocentrum cordatum</name>
    <dbReference type="NCBI Taxonomy" id="2364126"/>
    <lineage>
        <taxon>Eukaryota</taxon>
        <taxon>Sar</taxon>
        <taxon>Alveolata</taxon>
        <taxon>Dinophyceae</taxon>
        <taxon>Prorocentrales</taxon>
        <taxon>Prorocentraceae</taxon>
        <taxon>Prorocentrum</taxon>
    </lineage>
</organism>
<evidence type="ECO:0000313" key="3">
    <source>
        <dbReference type="Proteomes" id="UP001189429"/>
    </source>
</evidence>
<gene>
    <name evidence="2" type="ORF">PCOR1329_LOCUS59227</name>
</gene>
<dbReference type="EMBL" id="CAUYUJ010017379">
    <property type="protein sequence ID" value="CAK0874270.1"/>
    <property type="molecule type" value="Genomic_DNA"/>
</dbReference>
<comment type="caution">
    <text evidence="2">The sequence shown here is derived from an EMBL/GenBank/DDBJ whole genome shotgun (WGS) entry which is preliminary data.</text>
</comment>
<proteinExistence type="predicted"/>
<dbReference type="Proteomes" id="UP001189429">
    <property type="component" value="Unassembled WGS sequence"/>
</dbReference>
<feature type="compositionally biased region" description="Low complexity" evidence="1">
    <location>
        <begin position="8"/>
        <end position="31"/>
    </location>
</feature>
<accession>A0ABN9VLR3</accession>
<feature type="region of interest" description="Disordered" evidence="1">
    <location>
        <begin position="1"/>
        <end position="50"/>
    </location>
</feature>
<reference evidence="2" key="1">
    <citation type="submission" date="2023-10" db="EMBL/GenBank/DDBJ databases">
        <authorList>
            <person name="Chen Y."/>
            <person name="Shah S."/>
            <person name="Dougan E. K."/>
            <person name="Thang M."/>
            <person name="Chan C."/>
        </authorList>
    </citation>
    <scope>NUCLEOTIDE SEQUENCE [LARGE SCALE GENOMIC DNA]</scope>
</reference>
<keyword evidence="3" id="KW-1185">Reference proteome</keyword>
<sequence>MTPPSLEPPDSSELSCKVSSSASQPTTSDSSRVGSALPPSSSTLVSAATDSATFTSVESAPQADLRKRGVPLRRRAPESCATLSTCSAISPFSSVCSSPGSALWPPLPPFLRYAVCSDTNPSSLATSTRTSPPADAAAPKMPLIASVASVVVVVAALVRQHSKLTQNGLLPLLVQRPRTGISEGRPPAPGRRLATRHLPLVANALDLRLHALHALGPHPQGQLGRGCRGSLLGCR</sequence>